<feature type="compositionally biased region" description="Low complexity" evidence="1">
    <location>
        <begin position="38"/>
        <end position="51"/>
    </location>
</feature>
<reference evidence="2" key="1">
    <citation type="submission" date="2023-10" db="EMBL/GenBank/DDBJ databases">
        <authorList>
            <person name="Chen Y."/>
            <person name="Shah S."/>
            <person name="Dougan E. K."/>
            <person name="Thang M."/>
            <person name="Chan C."/>
        </authorList>
    </citation>
    <scope>NUCLEOTIDE SEQUENCE [LARGE SCALE GENOMIC DNA]</scope>
</reference>
<evidence type="ECO:0000256" key="1">
    <source>
        <dbReference type="SAM" id="MobiDB-lite"/>
    </source>
</evidence>
<feature type="region of interest" description="Disordered" evidence="1">
    <location>
        <begin position="1"/>
        <end position="117"/>
    </location>
</feature>
<evidence type="ECO:0000313" key="3">
    <source>
        <dbReference type="Proteomes" id="UP001189429"/>
    </source>
</evidence>
<accession>A0ABN9RBX2</accession>
<dbReference type="Proteomes" id="UP001189429">
    <property type="component" value="Unassembled WGS sequence"/>
</dbReference>
<proteinExistence type="predicted"/>
<name>A0ABN9RBX2_9DINO</name>
<protein>
    <submittedName>
        <fullName evidence="2">Uncharacterized protein</fullName>
    </submittedName>
</protein>
<dbReference type="EMBL" id="CAUYUJ010005523">
    <property type="protein sequence ID" value="CAK0813930.1"/>
    <property type="molecule type" value="Genomic_DNA"/>
</dbReference>
<comment type="caution">
    <text evidence="2">The sequence shown here is derived from an EMBL/GenBank/DDBJ whole genome shotgun (WGS) entry which is preliminary data.</text>
</comment>
<keyword evidence="3" id="KW-1185">Reference proteome</keyword>
<gene>
    <name evidence="2" type="ORF">PCOR1329_LOCUS17698</name>
</gene>
<evidence type="ECO:0000313" key="2">
    <source>
        <dbReference type="EMBL" id="CAK0813930.1"/>
    </source>
</evidence>
<feature type="compositionally biased region" description="Low complexity" evidence="1">
    <location>
        <begin position="96"/>
        <end position="117"/>
    </location>
</feature>
<sequence length="117" mass="11491">EDDGVDELPGAAGAAPGAAGGGRPAQVEMLFAQRGGPAQWVAPDSPAAAAAEWDDEQARPLEVAAGSRRVANGTPLSDARGSAQPAQEPLPQPPSGVESAAAARVAWEASGAAAEEA</sequence>
<organism evidence="2 3">
    <name type="scientific">Prorocentrum cordatum</name>
    <dbReference type="NCBI Taxonomy" id="2364126"/>
    <lineage>
        <taxon>Eukaryota</taxon>
        <taxon>Sar</taxon>
        <taxon>Alveolata</taxon>
        <taxon>Dinophyceae</taxon>
        <taxon>Prorocentrales</taxon>
        <taxon>Prorocentraceae</taxon>
        <taxon>Prorocentrum</taxon>
    </lineage>
</organism>
<feature type="non-terminal residue" evidence="2">
    <location>
        <position position="1"/>
    </location>
</feature>
<feature type="non-terminal residue" evidence="2">
    <location>
        <position position="117"/>
    </location>
</feature>